<keyword evidence="1" id="KW-0732">Signal</keyword>
<evidence type="ECO:0000313" key="6">
    <source>
        <dbReference type="EMBL" id="MBP2325717.1"/>
    </source>
</evidence>
<dbReference type="InterPro" id="IPR013783">
    <property type="entry name" value="Ig-like_fold"/>
</dbReference>
<dbReference type="PROSITE" id="PS50093">
    <property type="entry name" value="PKD"/>
    <property type="match status" value="1"/>
</dbReference>
<dbReference type="InterPro" id="IPR000601">
    <property type="entry name" value="PKD_dom"/>
</dbReference>
<dbReference type="SMART" id="SM00089">
    <property type="entry name" value="PKD"/>
    <property type="match status" value="1"/>
</dbReference>
<dbReference type="Gene3D" id="2.60.40.10">
    <property type="entry name" value="Immunoglobulins"/>
    <property type="match status" value="1"/>
</dbReference>
<dbReference type="InterPro" id="IPR011041">
    <property type="entry name" value="Quinoprot_gluc/sorb_DH_b-prop"/>
</dbReference>
<gene>
    <name evidence="6" type="ORF">JOF56_006102</name>
</gene>
<feature type="domain" description="F5/8 type C" evidence="3">
    <location>
        <begin position="821"/>
        <end position="954"/>
    </location>
</feature>
<dbReference type="PROSITE" id="PS51175">
    <property type="entry name" value="CBM6"/>
    <property type="match status" value="1"/>
</dbReference>
<dbReference type="SMART" id="SM00231">
    <property type="entry name" value="FA58C"/>
    <property type="match status" value="1"/>
</dbReference>
<evidence type="ECO:0000256" key="1">
    <source>
        <dbReference type="ARBA" id="ARBA00022729"/>
    </source>
</evidence>
<dbReference type="PANTHER" id="PTHR19328:SF75">
    <property type="entry name" value="ALDOSE SUGAR DEHYDROGENASE YLII"/>
    <property type="match status" value="1"/>
</dbReference>
<dbReference type="SMART" id="SM00606">
    <property type="entry name" value="CBD_IV"/>
    <property type="match status" value="1"/>
</dbReference>
<dbReference type="Pfam" id="PF18911">
    <property type="entry name" value="PKD_4"/>
    <property type="match status" value="1"/>
</dbReference>
<dbReference type="Gene3D" id="2.60.120.260">
    <property type="entry name" value="Galactose-binding domain-like"/>
    <property type="match status" value="2"/>
</dbReference>
<dbReference type="InterPro" id="IPR008979">
    <property type="entry name" value="Galactose-bd-like_sf"/>
</dbReference>
<dbReference type="Pfam" id="PF22633">
    <property type="entry name" value="F5_F8_type_C_2"/>
    <property type="match status" value="1"/>
</dbReference>
<feature type="region of interest" description="Disordered" evidence="2">
    <location>
        <begin position="210"/>
        <end position="234"/>
    </location>
</feature>
<sequence length="954" mass="100269">MTPGPTATFTRPKYLFAAAVLFAAMLAVGPMAGLGDAAPPVDPADYQQVTLAKGEPEMGEPMSMTVLPDRTVLHTARNGTIRATDAAGNTRVIGNIPVYTHDEEGMQGIAADPAFVSNRFVFLFHAPPLTTPAGDAPVQGTAADFARFNGVNRLVRYQLNADLTIDMGSARTILEVATSRGLCCHVGGDIDFDAAGNLYLTTGDDSNPFADGYAPLDDRPNRNPALDSQRSAANSNDLRGKILRIRVNADGSYSIPSGNMFAPGTANTRPEIYAMGFRNPYRMNVDKATGIVYLGDYGPDAGTTTSRGPSGQVEFNRVTGPGFYGWPYCTGSNTPTETYAQFNYDTNTAGAKYDCAGGPTNNSRNNTGIKQLPAPSPAWIKYAGDSGSPPEFGGGSESPMGAPVYRFDPNLNSAVKFPQSLDGHVFATEFGRRWIKDIEVLANGNRGTIQPFPWSGTQVMDAQFGPDGALYVLDYGTGWFNGDANSAVYRIEYRPSGGRAPIAAASANRTSGAAPLAVTFSSAGTSDPDGGPLTYRWTFGDGGTSTAANPSYTYNTNGSYTATLTVTDNTGLTASASVPINIGNTAPTVVVELPANGQVFNFGDTVPFRIRVTDPEDGTIDCNRVKMTYILGHDSHGHAITSQNGCTGSIATPLDGEHDTSANLFGVWDAEYTDNGGGGQPPITTHAQSVTQPRTRQAEHFKTMQGVGIIDKPAANGGRTIGNIENGDWVSFDPYVLQGIPSMTARVSSGGAGGTLQVRAGSQTGTLLGSVAVANTGSWETFVNVTANLSGIPAGTTKLFLVFTGGAGALFDVDQFTLGGSGPPQPGLLSAGRPVTASSSENATYGPGNVTDGNTATRWSSQFADPQWVSIDLGQTRSVSRVRLNWEAAYGRAYRIEVSTNGSTWNGVYSTTTGDGGIDDIGFAAAEARYVRVNGTARATAWGYSLWEMEVYGV</sequence>
<dbReference type="Proteomes" id="UP001519332">
    <property type="component" value="Unassembled WGS sequence"/>
</dbReference>
<dbReference type="SUPFAM" id="SSF49785">
    <property type="entry name" value="Galactose-binding domain-like"/>
    <property type="match status" value="2"/>
</dbReference>
<dbReference type="InterPro" id="IPR000421">
    <property type="entry name" value="FA58C"/>
</dbReference>
<keyword evidence="7" id="KW-1185">Reference proteome</keyword>
<comment type="caution">
    <text evidence="6">The sequence shown here is derived from an EMBL/GenBank/DDBJ whole genome shotgun (WGS) entry which is preliminary data.</text>
</comment>
<dbReference type="EMBL" id="JAGINW010000001">
    <property type="protein sequence ID" value="MBP2325717.1"/>
    <property type="molecule type" value="Genomic_DNA"/>
</dbReference>
<dbReference type="InterPro" id="IPR011042">
    <property type="entry name" value="6-blade_b-propeller_TolB-like"/>
</dbReference>
<feature type="domain" description="PKD" evidence="4">
    <location>
        <begin position="501"/>
        <end position="582"/>
    </location>
</feature>
<dbReference type="RefSeq" id="WP_209642883.1">
    <property type="nucleotide sequence ID" value="NZ_JAGINW010000001.1"/>
</dbReference>
<dbReference type="CDD" id="cd00146">
    <property type="entry name" value="PKD"/>
    <property type="match status" value="1"/>
</dbReference>
<dbReference type="PANTHER" id="PTHR19328">
    <property type="entry name" value="HEDGEHOG-INTERACTING PROTEIN"/>
    <property type="match status" value="1"/>
</dbReference>
<dbReference type="Pfam" id="PF03422">
    <property type="entry name" value="CBM_6"/>
    <property type="match status" value="1"/>
</dbReference>
<dbReference type="SUPFAM" id="SSF50952">
    <property type="entry name" value="Soluble quinoprotein glucose dehydrogenase"/>
    <property type="match status" value="1"/>
</dbReference>
<dbReference type="InterPro" id="IPR022409">
    <property type="entry name" value="PKD/Chitinase_dom"/>
</dbReference>
<evidence type="ECO:0000259" key="4">
    <source>
        <dbReference type="PROSITE" id="PS50093"/>
    </source>
</evidence>
<dbReference type="Pfam" id="PF07995">
    <property type="entry name" value="GSDH"/>
    <property type="match status" value="1"/>
</dbReference>
<evidence type="ECO:0000256" key="2">
    <source>
        <dbReference type="SAM" id="MobiDB-lite"/>
    </source>
</evidence>
<dbReference type="PROSITE" id="PS50022">
    <property type="entry name" value="FA58C_3"/>
    <property type="match status" value="1"/>
</dbReference>
<dbReference type="InterPro" id="IPR005084">
    <property type="entry name" value="CBM6"/>
</dbReference>
<accession>A0ABS4TMT0</accession>
<dbReference type="InterPro" id="IPR035986">
    <property type="entry name" value="PKD_dom_sf"/>
</dbReference>
<evidence type="ECO:0000259" key="3">
    <source>
        <dbReference type="PROSITE" id="PS50022"/>
    </source>
</evidence>
<protein>
    <submittedName>
        <fullName evidence="6">Glucose/arabinose dehydrogenase</fullName>
    </submittedName>
</protein>
<proteinExistence type="predicted"/>
<dbReference type="InterPro" id="IPR012938">
    <property type="entry name" value="Glc/Sorbosone_DH"/>
</dbReference>
<evidence type="ECO:0000259" key="5">
    <source>
        <dbReference type="PROSITE" id="PS51175"/>
    </source>
</evidence>
<feature type="region of interest" description="Disordered" evidence="2">
    <location>
        <begin position="828"/>
        <end position="852"/>
    </location>
</feature>
<dbReference type="Gene3D" id="2.120.10.30">
    <property type="entry name" value="TolB, C-terminal domain"/>
    <property type="match status" value="1"/>
</dbReference>
<dbReference type="InterPro" id="IPR006584">
    <property type="entry name" value="Cellulose-bd_IV"/>
</dbReference>
<feature type="domain" description="CBM6" evidence="5">
    <location>
        <begin position="694"/>
        <end position="819"/>
    </location>
</feature>
<name>A0ABS4TMT0_9PSEU</name>
<dbReference type="CDD" id="cd04084">
    <property type="entry name" value="CBM6_xylanase-like"/>
    <property type="match status" value="1"/>
</dbReference>
<dbReference type="SUPFAM" id="SSF49299">
    <property type="entry name" value="PKD domain"/>
    <property type="match status" value="1"/>
</dbReference>
<reference evidence="6 7" key="1">
    <citation type="submission" date="2021-03" db="EMBL/GenBank/DDBJ databases">
        <title>Sequencing the genomes of 1000 actinobacteria strains.</title>
        <authorList>
            <person name="Klenk H.-P."/>
        </authorList>
    </citation>
    <scope>NUCLEOTIDE SEQUENCE [LARGE SCALE GENOMIC DNA]</scope>
    <source>
        <strain evidence="6 7">DSM 46670</strain>
    </source>
</reference>
<evidence type="ECO:0000313" key="7">
    <source>
        <dbReference type="Proteomes" id="UP001519332"/>
    </source>
</evidence>
<organism evidence="6 7">
    <name type="scientific">Kibdelosporangium banguiense</name>
    <dbReference type="NCBI Taxonomy" id="1365924"/>
    <lineage>
        <taxon>Bacteria</taxon>
        <taxon>Bacillati</taxon>
        <taxon>Actinomycetota</taxon>
        <taxon>Actinomycetes</taxon>
        <taxon>Pseudonocardiales</taxon>
        <taxon>Pseudonocardiaceae</taxon>
        <taxon>Kibdelosporangium</taxon>
    </lineage>
</organism>